<dbReference type="Proteomes" id="UP000642070">
    <property type="component" value="Unassembled WGS sequence"/>
</dbReference>
<protein>
    <submittedName>
        <fullName evidence="2">Uncharacterized protein</fullName>
    </submittedName>
</protein>
<reference evidence="2" key="2">
    <citation type="submission" date="2020-09" db="EMBL/GenBank/DDBJ databases">
        <authorList>
            <person name="Sun Q."/>
            <person name="Ohkuma M."/>
        </authorList>
    </citation>
    <scope>NUCLEOTIDE SEQUENCE</scope>
    <source>
        <strain evidence="2">JCM 19831</strain>
    </source>
</reference>
<evidence type="ECO:0000256" key="1">
    <source>
        <dbReference type="SAM" id="Phobius"/>
    </source>
</evidence>
<keyword evidence="1" id="KW-0812">Transmembrane</keyword>
<dbReference type="RefSeq" id="WP_190249922.1">
    <property type="nucleotide sequence ID" value="NZ_BMPI01000010.1"/>
</dbReference>
<organism evidence="2 3">
    <name type="scientific">Dactylosporangium sucinum</name>
    <dbReference type="NCBI Taxonomy" id="1424081"/>
    <lineage>
        <taxon>Bacteria</taxon>
        <taxon>Bacillati</taxon>
        <taxon>Actinomycetota</taxon>
        <taxon>Actinomycetes</taxon>
        <taxon>Micromonosporales</taxon>
        <taxon>Micromonosporaceae</taxon>
        <taxon>Dactylosporangium</taxon>
    </lineage>
</organism>
<evidence type="ECO:0000313" key="2">
    <source>
        <dbReference type="EMBL" id="GGM22575.1"/>
    </source>
</evidence>
<comment type="caution">
    <text evidence="2">The sequence shown here is derived from an EMBL/GenBank/DDBJ whole genome shotgun (WGS) entry which is preliminary data.</text>
</comment>
<dbReference type="AlphaFoldDB" id="A0A917TH14"/>
<proteinExistence type="predicted"/>
<dbReference type="EMBL" id="BMPI01000010">
    <property type="protein sequence ID" value="GGM22575.1"/>
    <property type="molecule type" value="Genomic_DNA"/>
</dbReference>
<keyword evidence="3" id="KW-1185">Reference proteome</keyword>
<evidence type="ECO:0000313" key="3">
    <source>
        <dbReference type="Proteomes" id="UP000642070"/>
    </source>
</evidence>
<keyword evidence="1" id="KW-1133">Transmembrane helix</keyword>
<sequence>MLLFAVASRSTLLLPMIPVMLYLVLVAVVALVAVLHPHRDRRAAARRVLVDLLTVLRRR</sequence>
<reference evidence="2" key="1">
    <citation type="journal article" date="2014" name="Int. J. Syst. Evol. Microbiol.">
        <title>Complete genome sequence of Corynebacterium casei LMG S-19264T (=DSM 44701T), isolated from a smear-ripened cheese.</title>
        <authorList>
            <consortium name="US DOE Joint Genome Institute (JGI-PGF)"/>
            <person name="Walter F."/>
            <person name="Albersmeier A."/>
            <person name="Kalinowski J."/>
            <person name="Ruckert C."/>
        </authorList>
    </citation>
    <scope>NUCLEOTIDE SEQUENCE</scope>
    <source>
        <strain evidence="2">JCM 19831</strain>
    </source>
</reference>
<gene>
    <name evidence="2" type="ORF">GCM10007977_024680</name>
</gene>
<feature type="transmembrane region" description="Helical" evidence="1">
    <location>
        <begin position="12"/>
        <end position="35"/>
    </location>
</feature>
<accession>A0A917TH14</accession>
<name>A0A917TH14_9ACTN</name>
<keyword evidence="1" id="KW-0472">Membrane</keyword>